<reference evidence="3" key="1">
    <citation type="submission" date="2023-07" db="EMBL/GenBank/DDBJ databases">
        <title>Gilvimarinus algae sp. nov., isolated from the surface of Kelp.</title>
        <authorList>
            <person name="Sun Y.Y."/>
            <person name="Gong Y."/>
            <person name="Du Z.J."/>
        </authorList>
    </citation>
    <scope>NUCLEOTIDE SEQUENCE</scope>
    <source>
        <strain evidence="3">SDUM040014</strain>
    </source>
</reference>
<comment type="similarity">
    <text evidence="1">Belongs to the cytochrome b562 family.</text>
</comment>
<comment type="caution">
    <text evidence="3">The sequence shown here is derived from an EMBL/GenBank/DDBJ whole genome shotgun (WGS) entry which is preliminary data.</text>
</comment>
<evidence type="ECO:0000313" key="3">
    <source>
        <dbReference type="EMBL" id="MDO3383348.1"/>
    </source>
</evidence>
<proteinExistence type="inferred from homology"/>
<evidence type="ECO:0000313" key="4">
    <source>
        <dbReference type="Proteomes" id="UP001168380"/>
    </source>
</evidence>
<evidence type="ECO:0000256" key="1">
    <source>
        <dbReference type="ARBA" id="ARBA00005523"/>
    </source>
</evidence>
<dbReference type="Gene3D" id="1.20.120.10">
    <property type="entry name" value="Cytochrome c/b562"/>
    <property type="match status" value="1"/>
</dbReference>
<organism evidence="3 4">
    <name type="scientific">Gilvimarinus algae</name>
    <dbReference type="NCBI Taxonomy" id="3058037"/>
    <lineage>
        <taxon>Bacteria</taxon>
        <taxon>Pseudomonadati</taxon>
        <taxon>Pseudomonadota</taxon>
        <taxon>Gammaproteobacteria</taxon>
        <taxon>Cellvibrionales</taxon>
        <taxon>Cellvibrionaceae</taxon>
        <taxon>Gilvimarinus</taxon>
    </lineage>
</organism>
<keyword evidence="4" id="KW-1185">Reference proteome</keyword>
<accession>A0ABT8TJ20</accession>
<dbReference type="InterPro" id="IPR009155">
    <property type="entry name" value="Cyt_b562"/>
</dbReference>
<dbReference type="Pfam" id="PF07361">
    <property type="entry name" value="Cytochrom_B562"/>
    <property type="match status" value="1"/>
</dbReference>
<dbReference type="PROSITE" id="PS51257">
    <property type="entry name" value="PROKAR_LIPOPROTEIN"/>
    <property type="match status" value="1"/>
</dbReference>
<keyword evidence="2" id="KW-0732">Signal</keyword>
<dbReference type="SUPFAM" id="SSF47175">
    <property type="entry name" value="Cytochromes"/>
    <property type="match status" value="1"/>
</dbReference>
<protein>
    <submittedName>
        <fullName evidence="3">Cytochrome b562</fullName>
    </submittedName>
</protein>
<evidence type="ECO:0000256" key="2">
    <source>
        <dbReference type="ARBA" id="ARBA00022729"/>
    </source>
</evidence>
<gene>
    <name evidence="3" type="ORF">QWI16_14290</name>
</gene>
<dbReference type="Proteomes" id="UP001168380">
    <property type="component" value="Unassembled WGS sequence"/>
</dbReference>
<dbReference type="RefSeq" id="WP_302714117.1">
    <property type="nucleotide sequence ID" value="NZ_JAULRT010000060.1"/>
</dbReference>
<dbReference type="EMBL" id="JAULRT010000060">
    <property type="protein sequence ID" value="MDO3383348.1"/>
    <property type="molecule type" value="Genomic_DNA"/>
</dbReference>
<sequence>MKPFLAALLCALMLGACSKHDDLHESMETMGDAFKTMRESSDLDAVKTEWESFKAGVELAQMQQVAPEDQATFDKGMDELAERMAGVDAALAAGDLELAKQGMKRLGEVRKEYHDKLEVK</sequence>
<name>A0ABT8TJ20_9GAMM</name>
<dbReference type="InterPro" id="IPR010980">
    <property type="entry name" value="Cyt_c/b562"/>
</dbReference>